<dbReference type="InterPro" id="IPR012338">
    <property type="entry name" value="Beta-lactam/transpept-like"/>
</dbReference>
<feature type="transmembrane region" description="Helical" evidence="1">
    <location>
        <begin position="340"/>
        <end position="360"/>
    </location>
</feature>
<accession>L1M8C1</accession>
<dbReference type="PATRIC" id="fig|1035195.3.peg.2495"/>
<keyword evidence="4" id="KW-1185">Reference proteome</keyword>
<feature type="transmembrane region" description="Helical" evidence="1">
    <location>
        <begin position="313"/>
        <end position="334"/>
    </location>
</feature>
<proteinExistence type="predicted"/>
<dbReference type="eggNOG" id="COG1680">
    <property type="taxonomic scope" value="Bacteria"/>
</dbReference>
<keyword evidence="1" id="KW-0472">Membrane</keyword>
<dbReference type="EMBL" id="AMEM01000044">
    <property type="protein sequence ID" value="EKX87457.1"/>
    <property type="molecule type" value="Genomic_DNA"/>
</dbReference>
<evidence type="ECO:0000259" key="2">
    <source>
        <dbReference type="Pfam" id="PF00144"/>
    </source>
</evidence>
<dbReference type="STRING" id="1035195.HMPREF9997_02783"/>
<feature type="domain" description="Beta-lactamase-related" evidence="2">
    <location>
        <begin position="14"/>
        <end position="276"/>
    </location>
</feature>
<comment type="caution">
    <text evidence="3">The sequence shown here is derived from an EMBL/GenBank/DDBJ whole genome shotgun (WGS) entry which is preliminary data.</text>
</comment>
<evidence type="ECO:0000313" key="4">
    <source>
        <dbReference type="Proteomes" id="UP000010445"/>
    </source>
</evidence>
<feature type="transmembrane region" description="Helical" evidence="1">
    <location>
        <begin position="372"/>
        <end position="394"/>
    </location>
</feature>
<protein>
    <submittedName>
        <fullName evidence="3">Beta-lactamase</fullName>
    </submittedName>
</protein>
<name>L1M8C1_9CORY</name>
<dbReference type="InterPro" id="IPR050491">
    <property type="entry name" value="AmpC-like"/>
</dbReference>
<dbReference type="SUPFAM" id="SSF56601">
    <property type="entry name" value="beta-lactamase/transpeptidase-like"/>
    <property type="match status" value="1"/>
</dbReference>
<sequence length="395" mass="42176">MNTMDPSTVQGILAQGLHAIGCPTGAAVVVTSQGIVDSATVGDMNSETPVVIGSTSKSLTGLAVTQLADQGLIDVQQPLTHYLPNAPVLPDATVHDVARHCSGLRFDSTCARTKKFRYSNRNYNLLGELVEKISSLPFMEYVQRNIIDLQHHTPVIFGHVAFLGHYFPATPFDLSTQSWIQPPSGGIAMNIQDAAHYLQSYLAGDFSLEHMLIDAAPADGSPAVSGVLGDKGRYGYGWIEKEYSDHRIYLHSGKVPGVTTLFALVPDRDVGVALLVPAGDFLVGTPLIEKLGEALILAVIGDYSEPPTTRECVIARMQVTAGYALFLAFAMVVGVTSVHWNLPLVGIGCAAVIAGGVRLFSGTPTAWIYRFAPDFFCVILVGILLMAGAGIYAFV</sequence>
<dbReference type="PANTHER" id="PTHR46825:SF9">
    <property type="entry name" value="BETA-LACTAMASE-RELATED DOMAIN-CONTAINING PROTEIN"/>
    <property type="match status" value="1"/>
</dbReference>
<evidence type="ECO:0000256" key="1">
    <source>
        <dbReference type="SAM" id="Phobius"/>
    </source>
</evidence>
<dbReference type="HOGENOM" id="CLU_697769_0_0_11"/>
<keyword evidence="1" id="KW-0812">Transmembrane</keyword>
<dbReference type="Gene3D" id="3.40.710.10">
    <property type="entry name" value="DD-peptidase/beta-lactamase superfamily"/>
    <property type="match status" value="2"/>
</dbReference>
<dbReference type="PANTHER" id="PTHR46825">
    <property type="entry name" value="D-ALANYL-D-ALANINE-CARBOXYPEPTIDASE/ENDOPEPTIDASE AMPH"/>
    <property type="match status" value="1"/>
</dbReference>
<dbReference type="AlphaFoldDB" id="L1M8C1"/>
<keyword evidence="1" id="KW-1133">Transmembrane helix</keyword>
<dbReference type="Pfam" id="PF00144">
    <property type="entry name" value="Beta-lactamase"/>
    <property type="match status" value="1"/>
</dbReference>
<evidence type="ECO:0000313" key="3">
    <source>
        <dbReference type="EMBL" id="EKX87457.1"/>
    </source>
</evidence>
<organism evidence="3 4">
    <name type="scientific">Corynebacterium durum F0235</name>
    <dbReference type="NCBI Taxonomy" id="1035195"/>
    <lineage>
        <taxon>Bacteria</taxon>
        <taxon>Bacillati</taxon>
        <taxon>Actinomycetota</taxon>
        <taxon>Actinomycetes</taxon>
        <taxon>Mycobacteriales</taxon>
        <taxon>Corynebacteriaceae</taxon>
        <taxon>Corynebacterium</taxon>
    </lineage>
</organism>
<dbReference type="Proteomes" id="UP000010445">
    <property type="component" value="Unassembled WGS sequence"/>
</dbReference>
<reference evidence="3 4" key="1">
    <citation type="submission" date="2012-05" db="EMBL/GenBank/DDBJ databases">
        <authorList>
            <person name="Weinstock G."/>
            <person name="Sodergren E."/>
            <person name="Lobos E.A."/>
            <person name="Fulton L."/>
            <person name="Fulton R."/>
            <person name="Courtney L."/>
            <person name="Fronick C."/>
            <person name="O'Laughlin M."/>
            <person name="Godfrey J."/>
            <person name="Wilson R.M."/>
            <person name="Miner T."/>
            <person name="Farmer C."/>
            <person name="Delehaunty K."/>
            <person name="Cordes M."/>
            <person name="Minx P."/>
            <person name="Tomlinson C."/>
            <person name="Chen J."/>
            <person name="Wollam A."/>
            <person name="Pepin K.H."/>
            <person name="Bhonagiri V."/>
            <person name="Zhang X."/>
            <person name="Suruliraj S."/>
            <person name="Warren W."/>
            <person name="Mitreva M."/>
            <person name="Mardis E.R."/>
            <person name="Wilson R.K."/>
        </authorList>
    </citation>
    <scope>NUCLEOTIDE SEQUENCE [LARGE SCALE GENOMIC DNA]</scope>
    <source>
        <strain evidence="3 4">F0235</strain>
    </source>
</reference>
<dbReference type="InterPro" id="IPR001466">
    <property type="entry name" value="Beta-lactam-related"/>
</dbReference>
<gene>
    <name evidence="3" type="ORF">HMPREF9997_02783</name>
</gene>